<dbReference type="InterPro" id="IPR010016">
    <property type="entry name" value="PxpB"/>
</dbReference>
<sequence length="248" mass="27298">MSEASLLYTTPCYSPVGDGAMLIELGQGIDATLNERVLQLETYIRNLKVAGVIETTPAYASLLLHYDPDQVSFDDLQATVSSIHLDELPTDRKRYGWQIPVCYGGEYGEDLDAVAEYHHLTSAEVIRLHSKGRYRVYMMGFAPGFTYLGGLAEQLHTPRRDNPRLHTPAGSVSIGGMQALIAGVAMPSGWQLLGQTPLATYDPQRDPPFLIAPGDEVHFHPVNATEFKRLQKAAAKGKWVAEKVSLND</sequence>
<reference evidence="5 6" key="1">
    <citation type="submission" date="2020-08" db="EMBL/GenBank/DDBJ databases">
        <title>Genomic Encyclopedia of Type Strains, Phase III (KMG-III): the genomes of soil and plant-associated and newly described type strains.</title>
        <authorList>
            <person name="Whitman W."/>
        </authorList>
    </citation>
    <scope>NUCLEOTIDE SEQUENCE [LARGE SCALE GENOMIC DNA]</scope>
    <source>
        <strain evidence="5 6">CECT 8654</strain>
    </source>
</reference>
<dbReference type="EMBL" id="JACHWY010000001">
    <property type="protein sequence ID" value="MBB3046694.1"/>
    <property type="molecule type" value="Genomic_DNA"/>
</dbReference>
<dbReference type="PANTHER" id="PTHR34698">
    <property type="entry name" value="5-OXOPROLINASE SUBUNIT B"/>
    <property type="match status" value="1"/>
</dbReference>
<dbReference type="PANTHER" id="PTHR34698:SF2">
    <property type="entry name" value="5-OXOPROLINASE SUBUNIT B"/>
    <property type="match status" value="1"/>
</dbReference>
<name>A0A7W4W4G2_9GAMM</name>
<keyword evidence="1" id="KW-0547">Nucleotide-binding</keyword>
<feature type="domain" description="Carboxyltransferase" evidence="4">
    <location>
        <begin position="11"/>
        <end position="211"/>
    </location>
</feature>
<keyword evidence="2" id="KW-0378">Hydrolase</keyword>
<evidence type="ECO:0000313" key="6">
    <source>
        <dbReference type="Proteomes" id="UP000537130"/>
    </source>
</evidence>
<dbReference type="Gene3D" id="3.30.1360.40">
    <property type="match status" value="1"/>
</dbReference>
<dbReference type="GO" id="GO:0005524">
    <property type="term" value="F:ATP binding"/>
    <property type="evidence" value="ECO:0007669"/>
    <property type="project" value="UniProtKB-KW"/>
</dbReference>
<keyword evidence="6" id="KW-1185">Reference proteome</keyword>
<evidence type="ECO:0000256" key="3">
    <source>
        <dbReference type="ARBA" id="ARBA00022840"/>
    </source>
</evidence>
<evidence type="ECO:0000256" key="2">
    <source>
        <dbReference type="ARBA" id="ARBA00022801"/>
    </source>
</evidence>
<evidence type="ECO:0000313" key="5">
    <source>
        <dbReference type="EMBL" id="MBB3046694.1"/>
    </source>
</evidence>
<dbReference type="NCBIfam" id="TIGR00370">
    <property type="entry name" value="5-oxoprolinase subunit PxpB"/>
    <property type="match status" value="1"/>
</dbReference>
<gene>
    <name evidence="5" type="ORF">FHR99_000930</name>
</gene>
<dbReference type="SUPFAM" id="SSF50891">
    <property type="entry name" value="Cyclophilin-like"/>
    <property type="match status" value="1"/>
</dbReference>
<accession>A0A7W4W4G2</accession>
<dbReference type="SUPFAM" id="SSF160467">
    <property type="entry name" value="PH0987 N-terminal domain-like"/>
    <property type="match status" value="1"/>
</dbReference>
<evidence type="ECO:0000259" key="4">
    <source>
        <dbReference type="SMART" id="SM00796"/>
    </source>
</evidence>
<proteinExistence type="predicted"/>
<organism evidence="5 6">
    <name type="scientific">Litorivivens lipolytica</name>
    <dbReference type="NCBI Taxonomy" id="1524264"/>
    <lineage>
        <taxon>Bacteria</taxon>
        <taxon>Pseudomonadati</taxon>
        <taxon>Pseudomonadota</taxon>
        <taxon>Gammaproteobacteria</taxon>
        <taxon>Litorivivens</taxon>
    </lineage>
</organism>
<protein>
    <submittedName>
        <fullName evidence="5">KipI family sensor histidine kinase inhibitor</fullName>
    </submittedName>
</protein>
<dbReference type="Gene3D" id="2.40.100.10">
    <property type="entry name" value="Cyclophilin-like"/>
    <property type="match status" value="1"/>
</dbReference>
<dbReference type="RefSeq" id="WP_183409374.1">
    <property type="nucleotide sequence ID" value="NZ_JACHWY010000001.1"/>
</dbReference>
<dbReference type="Proteomes" id="UP000537130">
    <property type="component" value="Unassembled WGS sequence"/>
</dbReference>
<evidence type="ECO:0000256" key="1">
    <source>
        <dbReference type="ARBA" id="ARBA00022741"/>
    </source>
</evidence>
<dbReference type="AlphaFoldDB" id="A0A7W4W4G2"/>
<dbReference type="GO" id="GO:0016787">
    <property type="term" value="F:hydrolase activity"/>
    <property type="evidence" value="ECO:0007669"/>
    <property type="project" value="UniProtKB-KW"/>
</dbReference>
<dbReference type="InterPro" id="IPR029000">
    <property type="entry name" value="Cyclophilin-like_dom_sf"/>
</dbReference>
<dbReference type="Pfam" id="PF02682">
    <property type="entry name" value="CT_C_D"/>
    <property type="match status" value="1"/>
</dbReference>
<dbReference type="SMART" id="SM00796">
    <property type="entry name" value="AHS1"/>
    <property type="match status" value="1"/>
</dbReference>
<comment type="caution">
    <text evidence="5">The sequence shown here is derived from an EMBL/GenBank/DDBJ whole genome shotgun (WGS) entry which is preliminary data.</text>
</comment>
<dbReference type="InterPro" id="IPR003833">
    <property type="entry name" value="CT_C_D"/>
</dbReference>
<keyword evidence="3" id="KW-0067">ATP-binding</keyword>